<keyword evidence="3" id="KW-0479">Metal-binding</keyword>
<evidence type="ECO:0000313" key="8">
    <source>
        <dbReference type="Proteomes" id="UP000019443"/>
    </source>
</evidence>
<protein>
    <recommendedName>
        <fullName evidence="6">Radical SAM core domain-containing protein</fullName>
    </recommendedName>
</protein>
<comment type="cofactor">
    <cofactor evidence="1">
        <name>[4Fe-4S] cluster</name>
        <dbReference type="ChEBI" id="CHEBI:49883"/>
    </cofactor>
</comment>
<dbReference type="Proteomes" id="UP000019443">
    <property type="component" value="Unassembled WGS sequence"/>
</dbReference>
<dbReference type="CDD" id="cd01335">
    <property type="entry name" value="Radical_SAM"/>
    <property type="match status" value="1"/>
</dbReference>
<keyword evidence="2" id="KW-0949">S-adenosyl-L-methionine</keyword>
<dbReference type="Pfam" id="PF04055">
    <property type="entry name" value="Radical_SAM"/>
    <property type="match status" value="1"/>
</dbReference>
<dbReference type="InterPro" id="IPR013785">
    <property type="entry name" value="Aldolase_TIM"/>
</dbReference>
<keyword evidence="5" id="KW-0411">Iron-sulfur</keyword>
<dbReference type="GO" id="GO:0003824">
    <property type="term" value="F:catalytic activity"/>
    <property type="evidence" value="ECO:0007669"/>
    <property type="project" value="InterPro"/>
</dbReference>
<dbReference type="PANTHER" id="PTHR11228:SF7">
    <property type="entry name" value="PQQA PEPTIDE CYCLASE"/>
    <property type="match status" value="1"/>
</dbReference>
<dbReference type="PANTHER" id="PTHR11228">
    <property type="entry name" value="RADICAL SAM DOMAIN PROTEIN"/>
    <property type="match status" value="1"/>
</dbReference>
<keyword evidence="7" id="KW-0614">Plasmid</keyword>
<geneLocation type="plasmid" evidence="7">
    <name>pLPU83b</name>
</geneLocation>
<evidence type="ECO:0000256" key="4">
    <source>
        <dbReference type="ARBA" id="ARBA00023004"/>
    </source>
</evidence>
<keyword evidence="8" id="KW-1185">Reference proteome</keyword>
<proteinExistence type="predicted"/>
<dbReference type="InterPro" id="IPR007197">
    <property type="entry name" value="rSAM"/>
</dbReference>
<dbReference type="SFLD" id="SFLDG01067">
    <property type="entry name" value="SPASM/twitch_domain_containing"/>
    <property type="match status" value="1"/>
</dbReference>
<dbReference type="AlphaFoldDB" id="W6RGT8"/>
<organism evidence="7 8">
    <name type="scientific">Rhizobium favelukesii</name>
    <dbReference type="NCBI Taxonomy" id="348824"/>
    <lineage>
        <taxon>Bacteria</taxon>
        <taxon>Pseudomonadati</taxon>
        <taxon>Pseudomonadota</taxon>
        <taxon>Alphaproteobacteria</taxon>
        <taxon>Hyphomicrobiales</taxon>
        <taxon>Rhizobiaceae</taxon>
        <taxon>Rhizobium/Agrobacterium group</taxon>
        <taxon>Rhizobium</taxon>
    </lineage>
</organism>
<dbReference type="EMBL" id="CBYB010000004">
    <property type="protein sequence ID" value="CDM60024.1"/>
    <property type="molecule type" value="Genomic_DNA"/>
</dbReference>
<feature type="domain" description="Radical SAM core" evidence="6">
    <location>
        <begin position="43"/>
        <end position="199"/>
    </location>
</feature>
<evidence type="ECO:0000256" key="3">
    <source>
        <dbReference type="ARBA" id="ARBA00022723"/>
    </source>
</evidence>
<dbReference type="Gene3D" id="3.20.20.70">
    <property type="entry name" value="Aldolase class I"/>
    <property type="match status" value="1"/>
</dbReference>
<accession>W6RGT8</accession>
<keyword evidence="4" id="KW-0408">Iron</keyword>
<name>W6RGT8_9HYPH</name>
<sequence>MASRWSFIAINPKILMVTSSWPSPVRPAHRLIRASSPHNTFLVTEQCDQLCVMCSQPPKKYHADLFEQFETAAILAPNKSVLGISGGEPLLHKEKLFRMFERVARLRPDVTFHVLSNGQHSTKDDVKQLIEIGTERILWGIPLYSSDPRTHDQIVGKPGAFRSLERGLAVLMQAGASVELRTVVLQQNRRHLGALADFVFTRLSFINVWALMQLERIGYGRMNWATSFLDTSIDFEPISMAVDRTVARGISVALYNFPLCSVPKEYRQYAPSTISDWKRKYLGFCKECNARSACGGFFEWYSHDQVFSALGPL</sequence>
<dbReference type="GO" id="GO:0051536">
    <property type="term" value="F:iron-sulfur cluster binding"/>
    <property type="evidence" value="ECO:0007669"/>
    <property type="project" value="UniProtKB-KW"/>
</dbReference>
<evidence type="ECO:0000256" key="1">
    <source>
        <dbReference type="ARBA" id="ARBA00001966"/>
    </source>
</evidence>
<dbReference type="InterPro" id="IPR024032">
    <property type="entry name" value="rSAM_paired_HxsC"/>
</dbReference>
<gene>
    <name evidence="7" type="ORF">LPU83_pLPU83b_0024</name>
</gene>
<evidence type="ECO:0000256" key="5">
    <source>
        <dbReference type="ARBA" id="ARBA00023014"/>
    </source>
</evidence>
<reference evidence="7" key="1">
    <citation type="submission" date="2013-11" db="EMBL/GenBank/DDBJ databases">
        <title>Draft genome sequence of the broad-host-range Rhizobium sp. LPU83 strain, a member of the low-genetic diversity Oregon-like Rhizobium sp. group.</title>
        <authorList>
            <person name="Wibberg D."/>
            <person name="Puehler A."/>
            <person name="Schlueter A."/>
        </authorList>
    </citation>
    <scope>NUCLEOTIDE SEQUENCE [LARGE SCALE GENOMIC DNA]</scope>
    <source>
        <strain evidence="7">LPU83</strain>
        <plasmid evidence="7">pLPU83b</plasmid>
    </source>
</reference>
<evidence type="ECO:0000256" key="2">
    <source>
        <dbReference type="ARBA" id="ARBA00022691"/>
    </source>
</evidence>
<dbReference type="GO" id="GO:0046872">
    <property type="term" value="F:metal ion binding"/>
    <property type="evidence" value="ECO:0007669"/>
    <property type="project" value="UniProtKB-KW"/>
</dbReference>
<dbReference type="InterPro" id="IPR050377">
    <property type="entry name" value="Radical_SAM_PqqE_MftC-like"/>
</dbReference>
<evidence type="ECO:0000313" key="7">
    <source>
        <dbReference type="EMBL" id="CDM60024.1"/>
    </source>
</evidence>
<dbReference type="SFLD" id="SFLDG01103">
    <property type="entry name" value="Uncharacterised_Radical_SAM_Su"/>
    <property type="match status" value="1"/>
</dbReference>
<dbReference type="SFLD" id="SFLDS00029">
    <property type="entry name" value="Radical_SAM"/>
    <property type="match status" value="1"/>
</dbReference>
<dbReference type="SUPFAM" id="SSF102114">
    <property type="entry name" value="Radical SAM enzymes"/>
    <property type="match status" value="1"/>
</dbReference>
<dbReference type="NCBIfam" id="TIGR03977">
    <property type="entry name" value="rSAM_pair_HxsC"/>
    <property type="match status" value="1"/>
</dbReference>
<evidence type="ECO:0000259" key="6">
    <source>
        <dbReference type="Pfam" id="PF04055"/>
    </source>
</evidence>
<dbReference type="InterPro" id="IPR058240">
    <property type="entry name" value="rSAM_sf"/>
</dbReference>
<comment type="caution">
    <text evidence="7">The sequence shown here is derived from an EMBL/GenBank/DDBJ whole genome shotgun (WGS) entry which is preliminary data.</text>
</comment>